<dbReference type="EMBL" id="JAAOIW010000005">
    <property type="protein sequence ID" value="NHN31223.1"/>
    <property type="molecule type" value="Genomic_DNA"/>
</dbReference>
<proteinExistence type="predicted"/>
<dbReference type="InterPro" id="IPR037873">
    <property type="entry name" value="BamE-like"/>
</dbReference>
<feature type="compositionally biased region" description="Pro residues" evidence="2">
    <location>
        <begin position="57"/>
        <end position="75"/>
    </location>
</feature>
<evidence type="ECO:0000313" key="5">
    <source>
        <dbReference type="Proteomes" id="UP001165962"/>
    </source>
</evidence>
<evidence type="ECO:0000313" key="4">
    <source>
        <dbReference type="EMBL" id="NHN31223.1"/>
    </source>
</evidence>
<sequence>MRQLIIAVAALTIILSGCSTETPTTKPGETMAPVTPAPATTTPAPSTVTPPATTTPATPPATVPSATPVPAPTPAPTTVVPEVPRPEGAKEQPVATIDQLEKVDFGMTYDDVGKTMGQIGKLTSETTDEGNINKTQTYEYKKKDGGVMKVTFRNGKVTSKSESSQ</sequence>
<dbReference type="Proteomes" id="UP001165962">
    <property type="component" value="Unassembled WGS sequence"/>
</dbReference>
<feature type="region of interest" description="Disordered" evidence="2">
    <location>
        <begin position="19"/>
        <end position="93"/>
    </location>
</feature>
<evidence type="ECO:0000256" key="2">
    <source>
        <dbReference type="SAM" id="MobiDB-lite"/>
    </source>
</evidence>
<accession>A0ABX0J5H9</accession>
<protein>
    <submittedName>
        <fullName evidence="4">Uncharacterized protein</fullName>
    </submittedName>
</protein>
<reference evidence="4" key="1">
    <citation type="submission" date="2020-03" db="EMBL/GenBank/DDBJ databases">
        <title>Draft sequencing of Paenibacilllus sp. S3N08.</title>
        <authorList>
            <person name="Kim D.-U."/>
        </authorList>
    </citation>
    <scope>NUCLEOTIDE SEQUENCE</scope>
    <source>
        <strain evidence="4">S3N08</strain>
    </source>
</reference>
<dbReference type="PROSITE" id="PS51257">
    <property type="entry name" value="PROKAR_LIPOPROTEIN"/>
    <property type="match status" value="1"/>
</dbReference>
<feature type="compositionally biased region" description="Low complexity" evidence="2">
    <location>
        <begin position="32"/>
        <end position="56"/>
    </location>
</feature>
<keyword evidence="5" id="KW-1185">Reference proteome</keyword>
<evidence type="ECO:0000256" key="1">
    <source>
        <dbReference type="ARBA" id="ARBA00022729"/>
    </source>
</evidence>
<evidence type="ECO:0000256" key="3">
    <source>
        <dbReference type="SAM" id="SignalP"/>
    </source>
</evidence>
<feature type="chain" id="PRO_5046089271" evidence="3">
    <location>
        <begin position="22"/>
        <end position="165"/>
    </location>
</feature>
<dbReference type="RefSeq" id="WP_166151048.1">
    <property type="nucleotide sequence ID" value="NZ_JAAOIW010000005.1"/>
</dbReference>
<feature type="signal peptide" evidence="3">
    <location>
        <begin position="1"/>
        <end position="21"/>
    </location>
</feature>
<gene>
    <name evidence="4" type="ORF">G9U52_15395</name>
</gene>
<keyword evidence="1 3" id="KW-0732">Signal</keyword>
<name>A0ABX0J5H9_9BACL</name>
<comment type="caution">
    <text evidence="4">The sequence shown here is derived from an EMBL/GenBank/DDBJ whole genome shotgun (WGS) entry which is preliminary data.</text>
</comment>
<organism evidence="4 5">
    <name type="scientific">Paenibacillus agricola</name>
    <dbReference type="NCBI Taxonomy" id="2716264"/>
    <lineage>
        <taxon>Bacteria</taxon>
        <taxon>Bacillati</taxon>
        <taxon>Bacillota</taxon>
        <taxon>Bacilli</taxon>
        <taxon>Bacillales</taxon>
        <taxon>Paenibacillaceae</taxon>
        <taxon>Paenibacillus</taxon>
    </lineage>
</organism>
<dbReference type="Gene3D" id="3.30.1450.10">
    <property type="match status" value="1"/>
</dbReference>